<name>A0A1Q8CP89_9PSEU</name>
<dbReference type="EMBL" id="MSIE01000032">
    <property type="protein sequence ID" value="OLF16151.1"/>
    <property type="molecule type" value="Genomic_DNA"/>
</dbReference>
<reference evidence="1 2" key="1">
    <citation type="submission" date="2016-12" db="EMBL/GenBank/DDBJ databases">
        <title>The draft genome sequence of Actinophytocola sp. 11-183.</title>
        <authorList>
            <person name="Wang W."/>
            <person name="Yuan L."/>
        </authorList>
    </citation>
    <scope>NUCLEOTIDE SEQUENCE [LARGE SCALE GENOMIC DNA]</scope>
    <source>
        <strain evidence="1 2">11-183</strain>
    </source>
</reference>
<sequence length="122" mass="13246">MGSSAFGQLRTSLAEYLAEIWSSTKQGDDRAVAVLARKALPRLVEALNAVLDEHSPDADGRCASCRSRRFGRTPRPCRAYLSAHLCLLPAADEPEPVPVAPQPRRSVVVAEPARRSVLRTPS</sequence>
<dbReference type="Proteomes" id="UP000185596">
    <property type="component" value="Unassembled WGS sequence"/>
</dbReference>
<protein>
    <submittedName>
        <fullName evidence="1">Uncharacterized protein</fullName>
    </submittedName>
</protein>
<accession>A0A1Q8CP89</accession>
<dbReference type="RefSeq" id="WP_075126952.1">
    <property type="nucleotide sequence ID" value="NZ_MSIE01000032.1"/>
</dbReference>
<evidence type="ECO:0000313" key="1">
    <source>
        <dbReference type="EMBL" id="OLF16151.1"/>
    </source>
</evidence>
<proteinExistence type="predicted"/>
<dbReference type="OrthoDB" id="3693568at2"/>
<keyword evidence="2" id="KW-1185">Reference proteome</keyword>
<evidence type="ECO:0000313" key="2">
    <source>
        <dbReference type="Proteomes" id="UP000185596"/>
    </source>
</evidence>
<gene>
    <name evidence="1" type="ORF">BU204_18565</name>
</gene>
<comment type="caution">
    <text evidence="1">The sequence shown here is derived from an EMBL/GenBank/DDBJ whole genome shotgun (WGS) entry which is preliminary data.</text>
</comment>
<organism evidence="1 2">
    <name type="scientific">Actinophytocola xanthii</name>
    <dbReference type="NCBI Taxonomy" id="1912961"/>
    <lineage>
        <taxon>Bacteria</taxon>
        <taxon>Bacillati</taxon>
        <taxon>Actinomycetota</taxon>
        <taxon>Actinomycetes</taxon>
        <taxon>Pseudonocardiales</taxon>
        <taxon>Pseudonocardiaceae</taxon>
    </lineage>
</organism>
<dbReference type="AlphaFoldDB" id="A0A1Q8CP89"/>